<dbReference type="InterPro" id="IPR036249">
    <property type="entry name" value="Thioredoxin-like_sf"/>
</dbReference>
<dbReference type="Proteomes" id="UP000593591">
    <property type="component" value="Chromosome"/>
</dbReference>
<keyword evidence="3" id="KW-1015">Disulfide bond</keyword>
<dbReference type="SUPFAM" id="SSF52833">
    <property type="entry name" value="Thioredoxin-like"/>
    <property type="match status" value="1"/>
</dbReference>
<evidence type="ECO:0000256" key="2">
    <source>
        <dbReference type="ARBA" id="ARBA00022982"/>
    </source>
</evidence>
<keyword evidence="1" id="KW-0813">Transport</keyword>
<dbReference type="KEGG" id="trc:DYE49_01190"/>
<dbReference type="InterPro" id="IPR017937">
    <property type="entry name" value="Thioredoxin_CS"/>
</dbReference>
<dbReference type="GO" id="GO:0045454">
    <property type="term" value="P:cell redox homeostasis"/>
    <property type="evidence" value="ECO:0007669"/>
    <property type="project" value="TreeGrafter"/>
</dbReference>
<dbReference type="PRINTS" id="PR00421">
    <property type="entry name" value="THIOREDOXIN"/>
</dbReference>
<keyword evidence="4" id="KW-0676">Redox-active center</keyword>
<evidence type="ECO:0000313" key="6">
    <source>
        <dbReference type="EMBL" id="QOS39142.1"/>
    </source>
</evidence>
<dbReference type="PANTHER" id="PTHR45663">
    <property type="entry name" value="GEO12009P1"/>
    <property type="match status" value="1"/>
</dbReference>
<protein>
    <submittedName>
        <fullName evidence="6">Thiol reductase thioredoxin</fullName>
    </submittedName>
</protein>
<evidence type="ECO:0000256" key="1">
    <source>
        <dbReference type="ARBA" id="ARBA00022448"/>
    </source>
</evidence>
<dbReference type="AlphaFoldDB" id="A0A7M1XLZ0"/>
<sequence length="134" mass="15618">MQFKIPISYRQNSKRRFENMIKVLEKLEDFVAIIKEDKNVLVDFYATWCGPCRMMGRVMEEIEDEEKDITFLKVDTDEFPEIAQQFGVMSIPMMVPFKNGTRVHAVIDGAKEEVIMGALPEETFKEVLNDTFRA</sequence>
<dbReference type="Pfam" id="PF00085">
    <property type="entry name" value="Thioredoxin"/>
    <property type="match status" value="1"/>
</dbReference>
<dbReference type="PANTHER" id="PTHR45663:SF11">
    <property type="entry name" value="GEO12009P1"/>
    <property type="match status" value="1"/>
</dbReference>
<organism evidence="6 7">
    <name type="scientific">Treponema rectale</name>
    <dbReference type="NCBI Taxonomy" id="744512"/>
    <lineage>
        <taxon>Bacteria</taxon>
        <taxon>Pseudomonadati</taxon>
        <taxon>Spirochaetota</taxon>
        <taxon>Spirochaetia</taxon>
        <taxon>Spirochaetales</taxon>
        <taxon>Treponemataceae</taxon>
        <taxon>Treponema</taxon>
    </lineage>
</organism>
<reference evidence="6 7" key="1">
    <citation type="submission" date="2018-08" db="EMBL/GenBank/DDBJ databases">
        <title>The first complete genome of Treponema rectale (CHPAT), a commensal spirochete of the bovine rectum.</title>
        <authorList>
            <person name="Staton G.J."/>
            <person name="Clegg S.R."/>
            <person name="Carter S.D."/>
            <person name="Radford A.D."/>
            <person name="Darby A."/>
            <person name="Hall N."/>
            <person name="Birtles R.J."/>
            <person name="Evans N.J."/>
        </authorList>
    </citation>
    <scope>NUCLEOTIDE SEQUENCE [LARGE SCALE GENOMIC DNA]</scope>
    <source>
        <strain evidence="6 7">CHPA</strain>
    </source>
</reference>
<feature type="domain" description="Thioredoxin" evidence="5">
    <location>
        <begin position="1"/>
        <end position="133"/>
    </location>
</feature>
<name>A0A7M1XLZ0_9SPIR</name>
<evidence type="ECO:0000259" key="5">
    <source>
        <dbReference type="PROSITE" id="PS51352"/>
    </source>
</evidence>
<dbReference type="InterPro" id="IPR013766">
    <property type="entry name" value="Thioredoxin_domain"/>
</dbReference>
<dbReference type="PROSITE" id="PS00194">
    <property type="entry name" value="THIOREDOXIN_1"/>
    <property type="match status" value="1"/>
</dbReference>
<gene>
    <name evidence="6" type="ORF">DYE49_01190</name>
</gene>
<evidence type="ECO:0000256" key="4">
    <source>
        <dbReference type="ARBA" id="ARBA00023284"/>
    </source>
</evidence>
<dbReference type="EMBL" id="CP031517">
    <property type="protein sequence ID" value="QOS39142.1"/>
    <property type="molecule type" value="Genomic_DNA"/>
</dbReference>
<dbReference type="PROSITE" id="PS51352">
    <property type="entry name" value="THIOREDOXIN_2"/>
    <property type="match status" value="1"/>
</dbReference>
<accession>A0A7M1XLZ0</accession>
<dbReference type="GO" id="GO:0005829">
    <property type="term" value="C:cytosol"/>
    <property type="evidence" value="ECO:0007669"/>
    <property type="project" value="TreeGrafter"/>
</dbReference>
<dbReference type="Gene3D" id="3.40.30.10">
    <property type="entry name" value="Glutaredoxin"/>
    <property type="match status" value="1"/>
</dbReference>
<dbReference type="CDD" id="cd02947">
    <property type="entry name" value="TRX_family"/>
    <property type="match status" value="1"/>
</dbReference>
<keyword evidence="2" id="KW-0249">Electron transport</keyword>
<evidence type="ECO:0000313" key="7">
    <source>
        <dbReference type="Proteomes" id="UP000593591"/>
    </source>
</evidence>
<proteinExistence type="predicted"/>
<evidence type="ECO:0000256" key="3">
    <source>
        <dbReference type="ARBA" id="ARBA00023157"/>
    </source>
</evidence>
<dbReference type="GO" id="GO:0015035">
    <property type="term" value="F:protein-disulfide reductase activity"/>
    <property type="evidence" value="ECO:0007669"/>
    <property type="project" value="TreeGrafter"/>
</dbReference>